<evidence type="ECO:0000313" key="18">
    <source>
        <dbReference type="EMBL" id="UUR09341.1"/>
    </source>
</evidence>
<evidence type="ECO:0000256" key="11">
    <source>
        <dbReference type="ARBA" id="ARBA00022777"/>
    </source>
</evidence>
<dbReference type="PANTHER" id="PTHR41523">
    <property type="entry name" value="TWO-COMPONENT SYSTEM SENSOR PROTEIN"/>
    <property type="match status" value="1"/>
</dbReference>
<dbReference type="Pfam" id="PF07536">
    <property type="entry name" value="HWE_HK"/>
    <property type="match status" value="1"/>
</dbReference>
<organism evidence="18 19">
    <name type="scientific">Sphingomonas glaciei</name>
    <dbReference type="NCBI Taxonomy" id="2938948"/>
    <lineage>
        <taxon>Bacteria</taxon>
        <taxon>Pseudomonadati</taxon>
        <taxon>Pseudomonadota</taxon>
        <taxon>Alphaproteobacteria</taxon>
        <taxon>Sphingomonadales</taxon>
        <taxon>Sphingomonadaceae</taxon>
        <taxon>Sphingomonas</taxon>
    </lineage>
</organism>
<dbReference type="SMART" id="SM00911">
    <property type="entry name" value="HWE_HK"/>
    <property type="match status" value="1"/>
</dbReference>
<keyword evidence="11" id="KW-0418">Kinase</keyword>
<dbReference type="SUPFAM" id="SSF55874">
    <property type="entry name" value="ATPase domain of HSP90 chaperone/DNA topoisomerase II/histidine kinase"/>
    <property type="match status" value="1"/>
</dbReference>
<dbReference type="PANTHER" id="PTHR41523:SF8">
    <property type="entry name" value="ETHYLENE RESPONSE SENSOR PROTEIN"/>
    <property type="match status" value="1"/>
</dbReference>
<dbReference type="InterPro" id="IPR035965">
    <property type="entry name" value="PAS-like_dom_sf"/>
</dbReference>
<dbReference type="Pfam" id="PF13426">
    <property type="entry name" value="PAS_9"/>
    <property type="match status" value="1"/>
</dbReference>
<comment type="catalytic activity">
    <reaction evidence="1">
        <text>ATP + protein L-histidine = ADP + protein N-phospho-L-histidine.</text>
        <dbReference type="EC" id="2.7.13.3"/>
    </reaction>
</comment>
<evidence type="ECO:0000259" key="17">
    <source>
        <dbReference type="PROSITE" id="PS50113"/>
    </source>
</evidence>
<keyword evidence="7" id="KW-0288">FMN</keyword>
<dbReference type="InterPro" id="IPR000014">
    <property type="entry name" value="PAS"/>
</dbReference>
<dbReference type="SUPFAM" id="SSF55785">
    <property type="entry name" value="PYP-like sensor domain (PAS domain)"/>
    <property type="match status" value="1"/>
</dbReference>
<evidence type="ECO:0000256" key="10">
    <source>
        <dbReference type="ARBA" id="ARBA00022741"/>
    </source>
</evidence>
<keyword evidence="8" id="KW-0808">Transferase</keyword>
<dbReference type="Gene3D" id="3.30.565.10">
    <property type="entry name" value="Histidine kinase-like ATPase, C-terminal domain"/>
    <property type="match status" value="1"/>
</dbReference>
<keyword evidence="14" id="KW-0843">Virulence</keyword>
<dbReference type="InterPro" id="IPR011102">
    <property type="entry name" value="Sig_transdc_His_kinase_HWE"/>
</dbReference>
<dbReference type="EC" id="2.7.13.3" evidence="2"/>
<dbReference type="InterPro" id="IPR000700">
    <property type="entry name" value="PAS-assoc_C"/>
</dbReference>
<protein>
    <recommendedName>
        <fullName evidence="2">histidine kinase</fullName>
        <ecNumber evidence="2">2.7.13.3</ecNumber>
    </recommendedName>
</protein>
<feature type="domain" description="PAS" evidence="16">
    <location>
        <begin position="22"/>
        <end position="73"/>
    </location>
</feature>
<keyword evidence="19" id="KW-1185">Reference proteome</keyword>
<dbReference type="SMART" id="SM00091">
    <property type="entry name" value="PAS"/>
    <property type="match status" value="1"/>
</dbReference>
<evidence type="ECO:0000256" key="8">
    <source>
        <dbReference type="ARBA" id="ARBA00022679"/>
    </source>
</evidence>
<keyword evidence="13" id="KW-0157">Chromophore</keyword>
<evidence type="ECO:0000256" key="12">
    <source>
        <dbReference type="ARBA" id="ARBA00022840"/>
    </source>
</evidence>
<dbReference type="InterPro" id="IPR036890">
    <property type="entry name" value="HATPase_C_sf"/>
</dbReference>
<keyword evidence="6" id="KW-0285">Flavoprotein</keyword>
<evidence type="ECO:0000256" key="3">
    <source>
        <dbReference type="ARBA" id="ARBA00022543"/>
    </source>
</evidence>
<dbReference type="CDD" id="cd00130">
    <property type="entry name" value="PAS"/>
    <property type="match status" value="1"/>
</dbReference>
<evidence type="ECO:0000256" key="14">
    <source>
        <dbReference type="ARBA" id="ARBA00023026"/>
    </source>
</evidence>
<evidence type="ECO:0000256" key="7">
    <source>
        <dbReference type="ARBA" id="ARBA00022643"/>
    </source>
</evidence>
<evidence type="ECO:0000256" key="6">
    <source>
        <dbReference type="ARBA" id="ARBA00022630"/>
    </source>
</evidence>
<dbReference type="NCBIfam" id="TIGR00229">
    <property type="entry name" value="sensory_box"/>
    <property type="match status" value="1"/>
</dbReference>
<dbReference type="SMART" id="SM00086">
    <property type="entry name" value="PAC"/>
    <property type="match status" value="1"/>
</dbReference>
<evidence type="ECO:0000256" key="15">
    <source>
        <dbReference type="ARBA" id="ARBA00023170"/>
    </source>
</evidence>
<proteinExistence type="predicted"/>
<evidence type="ECO:0000256" key="1">
    <source>
        <dbReference type="ARBA" id="ARBA00000085"/>
    </source>
</evidence>
<dbReference type="Proteomes" id="UP000831921">
    <property type="component" value="Chromosome"/>
</dbReference>
<evidence type="ECO:0000256" key="5">
    <source>
        <dbReference type="ARBA" id="ARBA00022606"/>
    </source>
</evidence>
<keyword evidence="3" id="KW-0600">Photoreceptor protein</keyword>
<dbReference type="PROSITE" id="PS50113">
    <property type="entry name" value="PAC"/>
    <property type="match status" value="1"/>
</dbReference>
<evidence type="ECO:0000313" key="19">
    <source>
        <dbReference type="Proteomes" id="UP000831921"/>
    </source>
</evidence>
<keyword evidence="10" id="KW-0547">Nucleotide-binding</keyword>
<evidence type="ECO:0000256" key="4">
    <source>
        <dbReference type="ARBA" id="ARBA00022553"/>
    </source>
</evidence>
<dbReference type="Gene3D" id="3.30.450.20">
    <property type="entry name" value="PAS domain"/>
    <property type="match status" value="1"/>
</dbReference>
<sequence>MAERSSHLARPAGFDPDNFMARPALLRELINIIDDAVIVTSPDLAEPGPYIEYVNSAFERMTGYSANEAIGRSPRFLQGRSTDRSELDRMGRELPSTGHFDAEIINYHKDGTPFLVKWRIKALHDEAGDLAGWLSVQRDITGERDAIDKQRRLAREVDHRTGNALALVQGIVRLTCAEEPKRYAEAVQSRVDALATAHALLSEMSWRAVTLKRLVDAELARSNSAGKAVIAGEDIELTADLVQPVALLLHELVSNAVKHGSLSASEGQLLVDWAVVNSELVLGWKEKDGPSPPAERPKGFGLPMVEAITARQLGGKVSLDWRAEGLAAELRVPLRRARSER</sequence>
<evidence type="ECO:0000256" key="13">
    <source>
        <dbReference type="ARBA" id="ARBA00022991"/>
    </source>
</evidence>
<keyword evidence="15" id="KW-0675">Receptor</keyword>
<accession>A0ABY5MZW0</accession>
<keyword evidence="9" id="KW-0677">Repeat</keyword>
<evidence type="ECO:0000259" key="16">
    <source>
        <dbReference type="PROSITE" id="PS50112"/>
    </source>
</evidence>
<dbReference type="EMBL" id="CP097253">
    <property type="protein sequence ID" value="UUR09341.1"/>
    <property type="molecule type" value="Genomic_DNA"/>
</dbReference>
<keyword evidence="5" id="KW-0716">Sensory transduction</keyword>
<keyword evidence="12" id="KW-0067">ATP-binding</keyword>
<gene>
    <name evidence="18" type="ORF">M1K48_06940</name>
</gene>
<evidence type="ECO:0000256" key="2">
    <source>
        <dbReference type="ARBA" id="ARBA00012438"/>
    </source>
</evidence>
<dbReference type="PROSITE" id="PS50112">
    <property type="entry name" value="PAS"/>
    <property type="match status" value="1"/>
</dbReference>
<dbReference type="InterPro" id="IPR001610">
    <property type="entry name" value="PAC"/>
</dbReference>
<feature type="domain" description="PAC" evidence="17">
    <location>
        <begin position="98"/>
        <end position="152"/>
    </location>
</feature>
<evidence type="ECO:0000256" key="9">
    <source>
        <dbReference type="ARBA" id="ARBA00022737"/>
    </source>
</evidence>
<dbReference type="RefSeq" id="WP_249505108.1">
    <property type="nucleotide sequence ID" value="NZ_CP097253.1"/>
</dbReference>
<keyword evidence="4" id="KW-0597">Phosphoprotein</keyword>
<reference evidence="18 19" key="1">
    <citation type="submission" date="2022-05" db="EMBL/GenBank/DDBJ databases">
        <title>S8-45 Sphingomonas ultraviolaceadurans.</title>
        <authorList>
            <person name="Liu Y."/>
        </authorList>
    </citation>
    <scope>NUCLEOTIDE SEQUENCE [LARGE SCALE GENOMIC DNA]</scope>
    <source>
        <strain evidence="18 19">S8-45</strain>
    </source>
</reference>
<name>A0ABY5MZW0_9SPHN</name>